<evidence type="ECO:0000256" key="2">
    <source>
        <dbReference type="ARBA" id="ARBA00023125"/>
    </source>
</evidence>
<keyword evidence="7" id="KW-1185">Reference proteome</keyword>
<evidence type="ECO:0000313" key="6">
    <source>
        <dbReference type="EMBL" id="MEE1674790.1"/>
    </source>
</evidence>
<accession>A0ABU7G682</accession>
<name>A0ABU7G682_9ALTE</name>
<gene>
    <name evidence="6" type="ORF">SNR37_000109</name>
</gene>
<evidence type="ECO:0000313" key="7">
    <source>
        <dbReference type="Proteomes" id="UP001310248"/>
    </source>
</evidence>
<dbReference type="InterPro" id="IPR018060">
    <property type="entry name" value="HTH_AraC"/>
</dbReference>
<dbReference type="InterPro" id="IPR011051">
    <property type="entry name" value="RmlC_Cupin_sf"/>
</dbReference>
<dbReference type="PRINTS" id="PR00032">
    <property type="entry name" value="HTHARAC"/>
</dbReference>
<keyword evidence="4" id="KW-0804">Transcription</keyword>
<sequence length="255" mass="28577">MNESVNLAQVLALPSHCHHHSHHYFQVVIGLQGQTEFDIQGQANMVGPGQGCLVPATTDHAFTGVGRNQILVINLASAYQSSLQSKIDQLFEQQSYFNLANQSQVLINALCQEMLSQPQDTALAEACANTLLCVLQNQLAQAKQQQTKVTRLQMEHIDRYIQQHLHRKITVAQLAGCVFLAESQFHLLFRQQTGLTPHQYLLRQRFSAAKQFLSTPQLSIEQISHRCGFASQSSFTSAFSAFYGISPARYRKQVH</sequence>
<dbReference type="InterPro" id="IPR050204">
    <property type="entry name" value="AraC_XylS_family_regulators"/>
</dbReference>
<dbReference type="Gene3D" id="1.10.10.60">
    <property type="entry name" value="Homeodomain-like"/>
    <property type="match status" value="2"/>
</dbReference>
<comment type="caution">
    <text evidence="6">The sequence shown here is derived from an EMBL/GenBank/DDBJ whole genome shotgun (WGS) entry which is preliminary data.</text>
</comment>
<dbReference type="RefSeq" id="WP_329775838.1">
    <property type="nucleotide sequence ID" value="NZ_JAYDYW010000010.1"/>
</dbReference>
<proteinExistence type="predicted"/>
<organism evidence="6 7">
    <name type="scientific">Agarivorans aestuarii</name>
    <dbReference type="NCBI Taxonomy" id="1563703"/>
    <lineage>
        <taxon>Bacteria</taxon>
        <taxon>Pseudomonadati</taxon>
        <taxon>Pseudomonadota</taxon>
        <taxon>Gammaproteobacteria</taxon>
        <taxon>Alteromonadales</taxon>
        <taxon>Alteromonadaceae</taxon>
        <taxon>Agarivorans</taxon>
    </lineage>
</organism>
<dbReference type="EMBL" id="JAYDYW010000010">
    <property type="protein sequence ID" value="MEE1674790.1"/>
    <property type="molecule type" value="Genomic_DNA"/>
</dbReference>
<dbReference type="InterPro" id="IPR020449">
    <property type="entry name" value="Tscrpt_reg_AraC-type_HTH"/>
</dbReference>
<dbReference type="PANTHER" id="PTHR46796">
    <property type="entry name" value="HTH-TYPE TRANSCRIPTIONAL ACTIVATOR RHAS-RELATED"/>
    <property type="match status" value="1"/>
</dbReference>
<dbReference type="Pfam" id="PF02311">
    <property type="entry name" value="AraC_binding"/>
    <property type="match status" value="1"/>
</dbReference>
<keyword evidence="2" id="KW-0238">DNA-binding</keyword>
<evidence type="ECO:0000256" key="1">
    <source>
        <dbReference type="ARBA" id="ARBA00023015"/>
    </source>
</evidence>
<evidence type="ECO:0000256" key="4">
    <source>
        <dbReference type="ARBA" id="ARBA00023163"/>
    </source>
</evidence>
<dbReference type="Proteomes" id="UP001310248">
    <property type="component" value="Unassembled WGS sequence"/>
</dbReference>
<evidence type="ECO:0000256" key="3">
    <source>
        <dbReference type="ARBA" id="ARBA00023159"/>
    </source>
</evidence>
<dbReference type="InterPro" id="IPR009057">
    <property type="entry name" value="Homeodomain-like_sf"/>
</dbReference>
<dbReference type="InterPro" id="IPR014710">
    <property type="entry name" value="RmlC-like_jellyroll"/>
</dbReference>
<dbReference type="SMART" id="SM00342">
    <property type="entry name" value="HTH_ARAC"/>
    <property type="match status" value="1"/>
</dbReference>
<dbReference type="SUPFAM" id="SSF46689">
    <property type="entry name" value="Homeodomain-like"/>
    <property type="match status" value="2"/>
</dbReference>
<dbReference type="Gene3D" id="2.60.120.10">
    <property type="entry name" value="Jelly Rolls"/>
    <property type="match status" value="1"/>
</dbReference>
<evidence type="ECO:0000259" key="5">
    <source>
        <dbReference type="PROSITE" id="PS01124"/>
    </source>
</evidence>
<feature type="domain" description="HTH araC/xylS-type" evidence="5">
    <location>
        <begin position="155"/>
        <end position="253"/>
    </location>
</feature>
<keyword evidence="3" id="KW-0010">Activator</keyword>
<protein>
    <submittedName>
        <fullName evidence="6">AraC family transcriptional regulator</fullName>
    </submittedName>
</protein>
<dbReference type="Pfam" id="PF12833">
    <property type="entry name" value="HTH_18"/>
    <property type="match status" value="1"/>
</dbReference>
<reference evidence="7" key="1">
    <citation type="submission" date="2023-07" db="EMBL/GenBank/DDBJ databases">
        <title>Draft genome sequence of Agarivorans aestuarii strain ZMCS4, a CAZymes producing bacteria isolated from the marine brown algae Clodostephus spongiosus.</title>
        <authorList>
            <person name="Lorente B."/>
            <person name="Cabral C."/>
            <person name="Frias J."/>
            <person name="Faria J."/>
            <person name="Toubarro D."/>
        </authorList>
    </citation>
    <scope>NUCLEOTIDE SEQUENCE [LARGE SCALE GENOMIC DNA]</scope>
    <source>
        <strain evidence="7">ZMCS4</strain>
    </source>
</reference>
<keyword evidence="1" id="KW-0805">Transcription regulation</keyword>
<dbReference type="PROSITE" id="PS01124">
    <property type="entry name" value="HTH_ARAC_FAMILY_2"/>
    <property type="match status" value="1"/>
</dbReference>
<reference evidence="6 7" key="2">
    <citation type="submission" date="2023-12" db="EMBL/GenBank/DDBJ databases">
        <authorList>
            <consortium name="Cladostephus spongiosus"/>
            <person name="Lorente B."/>
            <person name="Cabral C."/>
            <person name="Frias J."/>
            <person name="Faria J."/>
            <person name="Toubarro D."/>
        </authorList>
    </citation>
    <scope>NUCLEOTIDE SEQUENCE [LARGE SCALE GENOMIC DNA]</scope>
    <source>
        <strain evidence="6 7">ZMCS4</strain>
    </source>
</reference>
<dbReference type="InterPro" id="IPR003313">
    <property type="entry name" value="AraC-bd"/>
</dbReference>
<dbReference type="SUPFAM" id="SSF51182">
    <property type="entry name" value="RmlC-like cupins"/>
    <property type="match status" value="1"/>
</dbReference>
<dbReference type="PANTHER" id="PTHR46796:SF10">
    <property type="entry name" value="TRANSCRIPTIONAL ACTIVATOR FEAR"/>
    <property type="match status" value="1"/>
</dbReference>